<protein>
    <recommendedName>
        <fullName evidence="4">SdpI family protein</fullName>
    </recommendedName>
</protein>
<keyword evidence="1" id="KW-0472">Membrane</keyword>
<keyword evidence="1" id="KW-0812">Transmembrane</keyword>
<dbReference type="InterPro" id="IPR025962">
    <property type="entry name" value="SdpI/YhfL"/>
</dbReference>
<feature type="transmembrane region" description="Helical" evidence="1">
    <location>
        <begin position="71"/>
        <end position="100"/>
    </location>
</feature>
<evidence type="ECO:0000313" key="3">
    <source>
        <dbReference type="Proteomes" id="UP000316612"/>
    </source>
</evidence>
<dbReference type="EMBL" id="BJNY01000002">
    <property type="protein sequence ID" value="GED04935.1"/>
    <property type="molecule type" value="Genomic_DNA"/>
</dbReference>
<keyword evidence="3" id="KW-1185">Reference proteome</keyword>
<reference evidence="2 3" key="1">
    <citation type="submission" date="2019-06" db="EMBL/GenBank/DDBJ databases">
        <title>Whole genome shotgun sequence of Glutamicibacter uratoxydans NBRC 15515.</title>
        <authorList>
            <person name="Hosoyama A."/>
            <person name="Uohara A."/>
            <person name="Ohji S."/>
            <person name="Ichikawa N."/>
        </authorList>
    </citation>
    <scope>NUCLEOTIDE SEQUENCE [LARGE SCALE GENOMIC DNA]</scope>
    <source>
        <strain evidence="2 3">NBRC 15515</strain>
    </source>
</reference>
<evidence type="ECO:0008006" key="4">
    <source>
        <dbReference type="Google" id="ProtNLM"/>
    </source>
</evidence>
<sequence length="116" mass="12215">MNAMQIPNGLLPLIIIMPLVLFFSAVSCRAAASGKLTQNHLAGYRFPALLASDKAWKAGHEAAYRPSVFGFFGAALAAIGIFTIHPLLILVEILCFILGLGSAITSALKAAQDVGF</sequence>
<keyword evidence="1" id="KW-1133">Transmembrane helix</keyword>
<proteinExistence type="predicted"/>
<gene>
    <name evidence="2" type="ORF">AUR04nite_04670</name>
</gene>
<name>A0A4Y4DMQ6_GLUUR</name>
<dbReference type="Pfam" id="PF13630">
    <property type="entry name" value="SdpI"/>
    <property type="match status" value="1"/>
</dbReference>
<dbReference type="AlphaFoldDB" id="A0A4Y4DMQ6"/>
<dbReference type="Proteomes" id="UP000316612">
    <property type="component" value="Unassembled WGS sequence"/>
</dbReference>
<comment type="caution">
    <text evidence="2">The sequence shown here is derived from an EMBL/GenBank/DDBJ whole genome shotgun (WGS) entry which is preliminary data.</text>
</comment>
<evidence type="ECO:0000256" key="1">
    <source>
        <dbReference type="SAM" id="Phobius"/>
    </source>
</evidence>
<organism evidence="2 3">
    <name type="scientific">Glutamicibacter uratoxydans</name>
    <name type="common">Arthrobacter uratoxydans</name>
    <dbReference type="NCBI Taxonomy" id="43667"/>
    <lineage>
        <taxon>Bacteria</taxon>
        <taxon>Bacillati</taxon>
        <taxon>Actinomycetota</taxon>
        <taxon>Actinomycetes</taxon>
        <taxon>Micrococcales</taxon>
        <taxon>Micrococcaceae</taxon>
        <taxon>Glutamicibacter</taxon>
    </lineage>
</organism>
<dbReference type="OrthoDB" id="4422940at2"/>
<evidence type="ECO:0000313" key="2">
    <source>
        <dbReference type="EMBL" id="GED04935.1"/>
    </source>
</evidence>
<accession>A0A4Y4DMQ6</accession>